<dbReference type="SUPFAM" id="SSF89957">
    <property type="entry name" value="MTH1187/YkoF-like"/>
    <property type="match status" value="1"/>
</dbReference>
<dbReference type="NCBIfam" id="TIGR00106">
    <property type="entry name" value="MTH1187 family thiamine-binding protein"/>
    <property type="match status" value="1"/>
</dbReference>
<reference evidence="3 4" key="1">
    <citation type="submission" date="2019-02" db="EMBL/GenBank/DDBJ databases">
        <title>Deep-cultivation of Planctomycetes and their phenomic and genomic characterization uncovers novel biology.</title>
        <authorList>
            <person name="Wiegand S."/>
            <person name="Jogler M."/>
            <person name="Boedeker C."/>
            <person name="Pinto D."/>
            <person name="Vollmers J."/>
            <person name="Rivas-Marin E."/>
            <person name="Kohn T."/>
            <person name="Peeters S.H."/>
            <person name="Heuer A."/>
            <person name="Rast P."/>
            <person name="Oberbeckmann S."/>
            <person name="Bunk B."/>
            <person name="Jeske O."/>
            <person name="Meyerdierks A."/>
            <person name="Storesund J.E."/>
            <person name="Kallscheuer N."/>
            <person name="Luecker S."/>
            <person name="Lage O.M."/>
            <person name="Pohl T."/>
            <person name="Merkel B.J."/>
            <person name="Hornburger P."/>
            <person name="Mueller R.-W."/>
            <person name="Bruemmer F."/>
            <person name="Labrenz M."/>
            <person name="Spormann A.M."/>
            <person name="Op den Camp H."/>
            <person name="Overmann J."/>
            <person name="Amann R."/>
            <person name="Jetten M.S.M."/>
            <person name="Mascher T."/>
            <person name="Medema M.H."/>
            <person name="Devos D.P."/>
            <person name="Kaster A.-K."/>
            <person name="Ovreas L."/>
            <person name="Rohde M."/>
            <person name="Galperin M.Y."/>
            <person name="Jogler C."/>
        </authorList>
    </citation>
    <scope>NUCLEOTIDE SEQUENCE [LARGE SCALE GENOMIC DNA]</scope>
    <source>
        <strain evidence="3 4">Spa11</strain>
    </source>
</reference>
<name>A0A518K433_9BACT</name>
<organism evidence="3 4">
    <name type="scientific">Botrimarina mediterranea</name>
    <dbReference type="NCBI Taxonomy" id="2528022"/>
    <lineage>
        <taxon>Bacteria</taxon>
        <taxon>Pseudomonadati</taxon>
        <taxon>Planctomycetota</taxon>
        <taxon>Planctomycetia</taxon>
        <taxon>Pirellulales</taxon>
        <taxon>Lacipirellulaceae</taxon>
        <taxon>Botrimarina</taxon>
    </lineage>
</organism>
<dbReference type="Proteomes" id="UP000316426">
    <property type="component" value="Chromosome"/>
</dbReference>
<comment type="similarity">
    <text evidence="1">Belongs to the UPF0045 family.</text>
</comment>
<evidence type="ECO:0000313" key="3">
    <source>
        <dbReference type="EMBL" id="QDV72554.1"/>
    </source>
</evidence>
<dbReference type="RefSeq" id="WP_145107962.1">
    <property type="nucleotide sequence ID" value="NZ_CP036349.1"/>
</dbReference>
<dbReference type="GO" id="GO:0005829">
    <property type="term" value="C:cytosol"/>
    <property type="evidence" value="ECO:0007669"/>
    <property type="project" value="TreeGrafter"/>
</dbReference>
<dbReference type="InterPro" id="IPR002767">
    <property type="entry name" value="Thiamine_BP"/>
</dbReference>
<dbReference type="EMBL" id="CP036349">
    <property type="protein sequence ID" value="QDV72554.1"/>
    <property type="molecule type" value="Genomic_DNA"/>
</dbReference>
<dbReference type="Gene3D" id="3.30.70.930">
    <property type="match status" value="1"/>
</dbReference>
<keyword evidence="4" id="KW-1185">Reference proteome</keyword>
<feature type="domain" description="Thiamine-binding protein" evidence="2">
    <location>
        <begin position="5"/>
        <end position="93"/>
    </location>
</feature>
<dbReference type="KEGG" id="bmei:Spa11_07320"/>
<evidence type="ECO:0000313" key="4">
    <source>
        <dbReference type="Proteomes" id="UP000316426"/>
    </source>
</evidence>
<dbReference type="PANTHER" id="PTHR33777:SF1">
    <property type="entry name" value="UPF0045 PROTEIN ECM15"/>
    <property type="match status" value="1"/>
</dbReference>
<dbReference type="AlphaFoldDB" id="A0A518K433"/>
<evidence type="ECO:0000259" key="2">
    <source>
        <dbReference type="Pfam" id="PF01910"/>
    </source>
</evidence>
<dbReference type="PANTHER" id="PTHR33777">
    <property type="entry name" value="UPF0045 PROTEIN ECM15"/>
    <property type="match status" value="1"/>
</dbReference>
<dbReference type="InterPro" id="IPR051614">
    <property type="entry name" value="UPF0045_domain"/>
</dbReference>
<proteinExistence type="inferred from homology"/>
<gene>
    <name evidence="3" type="ORF">Spa11_07320</name>
</gene>
<evidence type="ECO:0000256" key="1">
    <source>
        <dbReference type="ARBA" id="ARBA00010272"/>
    </source>
</evidence>
<sequence>MVLLEMSLVPMDAGESVSAAVAECVELIDASGLPYELHSMGTIVEGELPEVLELMQRCIEHLAVKSRRVTCSAKLDYRPGHSGRLRSKVASVEAKLGRSVKRT</sequence>
<accession>A0A518K433</accession>
<dbReference type="InterPro" id="IPR029756">
    <property type="entry name" value="MTH1187/YkoF-like"/>
</dbReference>
<dbReference type="Pfam" id="PF01910">
    <property type="entry name" value="Thiamine_BP"/>
    <property type="match status" value="1"/>
</dbReference>
<protein>
    <recommendedName>
        <fullName evidence="2">Thiamine-binding protein domain-containing protein</fullName>
    </recommendedName>
</protein>